<proteinExistence type="predicted"/>
<reference evidence="2 3" key="1">
    <citation type="journal article" date="2016" name="Sci. Rep.">
        <title>Draft genome sequencing and secretome analysis of fungal phytopathogen Ascochyta rabiei provides insight into the necrotrophic effector repertoire.</title>
        <authorList>
            <person name="Verma S."/>
            <person name="Gazara R.K."/>
            <person name="Nizam S."/>
            <person name="Parween S."/>
            <person name="Chattopadhyay D."/>
            <person name="Verma P.K."/>
        </authorList>
    </citation>
    <scope>NUCLEOTIDE SEQUENCE [LARGE SCALE GENOMIC DNA]</scope>
    <source>
        <strain evidence="2 3">ArDII</strain>
    </source>
</reference>
<protein>
    <submittedName>
        <fullName evidence="2">Uncharacterized protein</fullName>
    </submittedName>
</protein>
<comment type="caution">
    <text evidence="2">The sequence shown here is derived from an EMBL/GenBank/DDBJ whole genome shotgun (WGS) entry which is preliminary data.</text>
</comment>
<feature type="compositionally biased region" description="Pro residues" evidence="1">
    <location>
        <begin position="483"/>
        <end position="493"/>
    </location>
</feature>
<evidence type="ECO:0000313" key="3">
    <source>
        <dbReference type="Proteomes" id="UP000076837"/>
    </source>
</evidence>
<keyword evidence="3" id="KW-1185">Reference proteome</keyword>
<feature type="compositionally biased region" description="Acidic residues" evidence="1">
    <location>
        <begin position="311"/>
        <end position="352"/>
    </location>
</feature>
<evidence type="ECO:0000313" key="2">
    <source>
        <dbReference type="EMBL" id="KZM28626.1"/>
    </source>
</evidence>
<name>A0A163MDS5_DIDRA</name>
<feature type="region of interest" description="Disordered" evidence="1">
    <location>
        <begin position="404"/>
        <end position="493"/>
    </location>
</feature>
<accession>A0A163MDS5</accession>
<feature type="compositionally biased region" description="Low complexity" evidence="1">
    <location>
        <begin position="445"/>
        <end position="459"/>
    </location>
</feature>
<sequence>MPVGIGEAIPLDVGVAVKVKPWSEDFVAIEPPPPLRVPAAFDVEAVGLEMIMVGGPEDCEDGEEVWAGFEVVGSLADLETTVVDAQDKTSDVAALLDDRSEADDAPDVAAVLEVPNAEEADDRAPEETATEDCSEDVPVLGDGLTEPELQPEVVPVVIVEAEIQDEEIPVVLGAPDETADVEIPEFDVVTLEVWESDVLSAVVCEEEPAADEESKETNTELDLVESVQAELPIDDDDDRLTVELSCDAVMLGDWDAELEAEETTVVAAEVCHDCHEPLDVTVTTGDVVDSSCDVDAVRVPELVATELGDASGDDDQNCDGNDADAEDTEVNDSEPDDPEDGTTGPEVDETAEDSVSLVVAEIEVEVEASGGDCAGTEKPDEPAVVEIIEDSIAEDSVSVLVADVRPGVEESAEDASQDDCAGGDTEDAAEDPDTGGDVEDAASPGDVAGSGDVAGALGAMLEGAPEPPDADEASTGELTSGAPGPPGPPPQEA</sequence>
<feature type="region of interest" description="Disordered" evidence="1">
    <location>
        <begin position="306"/>
        <end position="352"/>
    </location>
</feature>
<dbReference type="EMBL" id="JYNV01000007">
    <property type="protein sequence ID" value="KZM28626.1"/>
    <property type="molecule type" value="Genomic_DNA"/>
</dbReference>
<feature type="region of interest" description="Disordered" evidence="1">
    <location>
        <begin position="116"/>
        <end position="137"/>
    </location>
</feature>
<gene>
    <name evidence="2" type="ORF">ST47_g229</name>
</gene>
<evidence type="ECO:0000256" key="1">
    <source>
        <dbReference type="SAM" id="MobiDB-lite"/>
    </source>
</evidence>
<dbReference type="Proteomes" id="UP000076837">
    <property type="component" value="Unassembled WGS sequence"/>
</dbReference>
<organism evidence="2 3">
    <name type="scientific">Didymella rabiei</name>
    <name type="common">Chickpea ascochyta blight fungus</name>
    <name type="synonym">Mycosphaerella rabiei</name>
    <dbReference type="NCBI Taxonomy" id="5454"/>
    <lineage>
        <taxon>Eukaryota</taxon>
        <taxon>Fungi</taxon>
        <taxon>Dikarya</taxon>
        <taxon>Ascomycota</taxon>
        <taxon>Pezizomycotina</taxon>
        <taxon>Dothideomycetes</taxon>
        <taxon>Pleosporomycetidae</taxon>
        <taxon>Pleosporales</taxon>
        <taxon>Pleosporineae</taxon>
        <taxon>Didymellaceae</taxon>
        <taxon>Ascochyta</taxon>
    </lineage>
</organism>
<feature type="compositionally biased region" description="Acidic residues" evidence="1">
    <location>
        <begin position="424"/>
        <end position="440"/>
    </location>
</feature>
<dbReference type="AlphaFoldDB" id="A0A163MDS5"/>